<evidence type="ECO:0000313" key="2">
    <source>
        <dbReference type="EMBL" id="CCC53353.1"/>
    </source>
</evidence>
<name>G0UC05_TRYVY</name>
<gene>
    <name evidence="2" type="ORF">TVY486_1108370</name>
</gene>
<dbReference type="EMBL" id="HE573027">
    <property type="protein sequence ID" value="CCC53353.1"/>
    <property type="molecule type" value="Genomic_DNA"/>
</dbReference>
<accession>G0UC05</accession>
<proteinExistence type="predicted"/>
<feature type="compositionally biased region" description="Polar residues" evidence="1">
    <location>
        <begin position="197"/>
        <end position="207"/>
    </location>
</feature>
<dbReference type="AlphaFoldDB" id="G0UC05"/>
<feature type="region of interest" description="Disordered" evidence="1">
    <location>
        <begin position="197"/>
        <end position="220"/>
    </location>
</feature>
<protein>
    <submittedName>
        <fullName evidence="2">Uncharacterized protein</fullName>
    </submittedName>
</protein>
<organism evidence="2">
    <name type="scientific">Trypanosoma vivax (strain Y486)</name>
    <dbReference type="NCBI Taxonomy" id="1055687"/>
    <lineage>
        <taxon>Eukaryota</taxon>
        <taxon>Discoba</taxon>
        <taxon>Euglenozoa</taxon>
        <taxon>Kinetoplastea</taxon>
        <taxon>Metakinetoplastina</taxon>
        <taxon>Trypanosomatida</taxon>
        <taxon>Trypanosomatidae</taxon>
        <taxon>Trypanosoma</taxon>
        <taxon>Duttonella</taxon>
    </lineage>
</organism>
<evidence type="ECO:0000256" key="1">
    <source>
        <dbReference type="SAM" id="MobiDB-lite"/>
    </source>
</evidence>
<sequence>MGSHTTEGRFWFSMAGDDEDVPALVNPVVTAVSEPLLPERMEHKVASSSQGLPLPPYLLGGFRTLLREFFHQLVEFDSVLRRHAEPSPAFTDTIDLSGSTVSSSFADSWSTEEVRFQESSSHDSDLQVRADGCEAMPVLHGTDQPAPCSAVQTRPVLPERAAPHCPGMLENNISAHRMPEALGSPCLSVREVGSRLQTSAAGHQPQTIGECGPVDGSERRQRANVSFDGANATSHATCGTDFLHTPTQPFGLAQCDPACNVVFVSPTHDMAMEASVQGMPAKSNQYIIGSIRGLVSSFISLRDSMAEQLEVAQEEMDSYHSRCCEYVAKVDLLTKRTRLNEAFESLCSITDRLHTAKRLLMEEKCRVRTLLDLSVALSQKSGHGDDVATERGTVTDQHRCTEIVGKNGRSTPDRSRASMCICQMAPCLRTGYLLARDVVYHRNKLRELVEQFSACPEAVGRWGRILEDEANTTCYSALEGIVNESQREKEALLRLSLGNR</sequence>
<reference evidence="2" key="1">
    <citation type="journal article" date="2012" name="Proc. Natl. Acad. Sci. U.S.A.">
        <title>Antigenic diversity is generated by distinct evolutionary mechanisms in African trypanosome species.</title>
        <authorList>
            <person name="Jackson A.P."/>
            <person name="Berry A."/>
            <person name="Aslett M."/>
            <person name="Allison H.C."/>
            <person name="Burton P."/>
            <person name="Vavrova-Anderson J."/>
            <person name="Brown R."/>
            <person name="Browne H."/>
            <person name="Corton N."/>
            <person name="Hauser H."/>
            <person name="Gamble J."/>
            <person name="Gilderthorp R."/>
            <person name="Marcello L."/>
            <person name="McQuillan J."/>
            <person name="Otto T.D."/>
            <person name="Quail M.A."/>
            <person name="Sanders M.J."/>
            <person name="van Tonder A."/>
            <person name="Ginger M.L."/>
            <person name="Field M.C."/>
            <person name="Barry J.D."/>
            <person name="Hertz-Fowler C."/>
            <person name="Berriman M."/>
        </authorList>
    </citation>
    <scope>NUCLEOTIDE SEQUENCE</scope>
    <source>
        <strain evidence="2">Y486</strain>
    </source>
</reference>